<evidence type="ECO:0000256" key="1">
    <source>
        <dbReference type="ARBA" id="ARBA00023015"/>
    </source>
</evidence>
<proteinExistence type="predicted"/>
<dbReference type="InterPro" id="IPR036388">
    <property type="entry name" value="WH-like_DNA-bd_sf"/>
</dbReference>
<dbReference type="InterPro" id="IPR051534">
    <property type="entry name" value="CBASS_pafABC_assoc_protein"/>
</dbReference>
<dbReference type="Gene3D" id="1.10.10.10">
    <property type="entry name" value="Winged helix-like DNA-binding domain superfamily/Winged helix DNA-binding domain"/>
    <property type="match status" value="1"/>
</dbReference>
<reference evidence="5" key="1">
    <citation type="submission" date="2011-08" db="EMBL/GenBank/DDBJ databases">
        <title>Complete sequence of chromosome of Streptomyces violaceusniger Tu 4113.</title>
        <authorList>
            <consortium name="US DOE Joint Genome Institute"/>
            <person name="Lucas S."/>
            <person name="Han J."/>
            <person name="Lapidus A."/>
            <person name="Cheng J.-F."/>
            <person name="Goodwin L."/>
            <person name="Pitluck S."/>
            <person name="Peters L."/>
            <person name="Ivanova N."/>
            <person name="Daligault H."/>
            <person name="Detter J.C."/>
            <person name="Han C."/>
            <person name="Tapia R."/>
            <person name="Land M."/>
            <person name="Hauser L."/>
            <person name="Kyrpides N."/>
            <person name="Ivanova N."/>
            <person name="Pagani I."/>
            <person name="Hagen A."/>
            <person name="Katz L."/>
            <person name="Fiedler H.-P."/>
            <person name="Keasling J."/>
            <person name="Fortman J."/>
            <person name="Woyke T."/>
        </authorList>
    </citation>
    <scope>NUCLEOTIDE SEQUENCE [LARGE SCALE GENOMIC DNA]</scope>
    <source>
        <strain evidence="5">Tu 4113</strain>
    </source>
</reference>
<evidence type="ECO:0000313" key="6">
    <source>
        <dbReference type="Proteomes" id="UP000008703"/>
    </source>
</evidence>
<dbReference type="InterPro" id="IPR026881">
    <property type="entry name" value="WYL_dom"/>
</dbReference>
<dbReference type="Pfam" id="PF13280">
    <property type="entry name" value="WYL"/>
    <property type="match status" value="1"/>
</dbReference>
<dbReference type="RefSeq" id="WP_014057360.1">
    <property type="nucleotide sequence ID" value="NC_015957.1"/>
</dbReference>
<dbReference type="InterPro" id="IPR013196">
    <property type="entry name" value="HTH_11"/>
</dbReference>
<protein>
    <submittedName>
        <fullName evidence="5">Transcriptional regulator</fullName>
    </submittedName>
</protein>
<dbReference type="Pfam" id="PF08279">
    <property type="entry name" value="HTH_11"/>
    <property type="match status" value="1"/>
</dbReference>
<feature type="domain" description="HTH deoR-type" evidence="4">
    <location>
        <begin position="4"/>
        <end position="63"/>
    </location>
</feature>
<feature type="compositionally biased region" description="Low complexity" evidence="3">
    <location>
        <begin position="338"/>
        <end position="349"/>
    </location>
</feature>
<dbReference type="PANTHER" id="PTHR34580">
    <property type="match status" value="1"/>
</dbReference>
<dbReference type="PANTHER" id="PTHR34580:SF3">
    <property type="entry name" value="PROTEIN PAFB"/>
    <property type="match status" value="1"/>
</dbReference>
<evidence type="ECO:0000256" key="3">
    <source>
        <dbReference type="SAM" id="MobiDB-lite"/>
    </source>
</evidence>
<keyword evidence="2" id="KW-0804">Transcription</keyword>
<dbReference type="InterPro" id="IPR028349">
    <property type="entry name" value="PafC-like"/>
</dbReference>
<feature type="region of interest" description="Disordered" evidence="3">
    <location>
        <begin position="338"/>
        <end position="360"/>
    </location>
</feature>
<dbReference type="PIRSF" id="PIRSF016838">
    <property type="entry name" value="PafC"/>
    <property type="match status" value="1"/>
</dbReference>
<dbReference type="HOGENOM" id="CLU_041141_1_1_11"/>
<dbReference type="KEGG" id="svl:Strvi_4208"/>
<dbReference type="PROSITE" id="PS51000">
    <property type="entry name" value="HTH_DEOR_2"/>
    <property type="match status" value="1"/>
</dbReference>
<keyword evidence="1" id="KW-0805">Transcription regulation</keyword>
<dbReference type="EMBL" id="CP002994">
    <property type="protein sequence ID" value="AEM83862.1"/>
    <property type="molecule type" value="Genomic_DNA"/>
</dbReference>
<dbReference type="InterPro" id="IPR001034">
    <property type="entry name" value="DeoR_HTH"/>
</dbReference>
<dbReference type="InterPro" id="IPR036390">
    <property type="entry name" value="WH_DNA-bd_sf"/>
</dbReference>
<dbReference type="Pfam" id="PF25583">
    <property type="entry name" value="WCX"/>
    <property type="match status" value="1"/>
</dbReference>
<keyword evidence="6" id="KW-1185">Reference proteome</keyword>
<dbReference type="AlphaFoldDB" id="G2NTX3"/>
<accession>G2NTX3</accession>
<dbReference type="eggNOG" id="COG2378">
    <property type="taxonomic scope" value="Bacteria"/>
</dbReference>
<dbReference type="InterPro" id="IPR057727">
    <property type="entry name" value="WCX_dom"/>
</dbReference>
<evidence type="ECO:0000313" key="5">
    <source>
        <dbReference type="EMBL" id="AEM83862.1"/>
    </source>
</evidence>
<dbReference type="SUPFAM" id="SSF46785">
    <property type="entry name" value="Winged helix' DNA-binding domain"/>
    <property type="match status" value="1"/>
</dbReference>
<evidence type="ECO:0000259" key="4">
    <source>
        <dbReference type="PROSITE" id="PS51000"/>
    </source>
</evidence>
<name>G2NTX3_STRV4</name>
<gene>
    <name evidence="5" type="ORF">Strvi_4208</name>
</gene>
<feature type="compositionally biased region" description="Pro residues" evidence="3">
    <location>
        <begin position="350"/>
        <end position="360"/>
    </location>
</feature>
<organism evidence="5 6">
    <name type="scientific">Streptomyces violaceusniger (strain Tu 4113)</name>
    <dbReference type="NCBI Taxonomy" id="653045"/>
    <lineage>
        <taxon>Bacteria</taxon>
        <taxon>Bacillati</taxon>
        <taxon>Actinomycetota</taxon>
        <taxon>Actinomycetes</taxon>
        <taxon>Kitasatosporales</taxon>
        <taxon>Streptomycetaceae</taxon>
        <taxon>Streptomyces</taxon>
        <taxon>Streptomyces violaceusniger group</taxon>
    </lineage>
</organism>
<dbReference type="GO" id="GO:0003700">
    <property type="term" value="F:DNA-binding transcription factor activity"/>
    <property type="evidence" value="ECO:0007669"/>
    <property type="project" value="InterPro"/>
</dbReference>
<evidence type="ECO:0000256" key="2">
    <source>
        <dbReference type="ARBA" id="ARBA00023163"/>
    </source>
</evidence>
<dbReference type="Proteomes" id="UP000008703">
    <property type="component" value="Chromosome"/>
</dbReference>
<dbReference type="PROSITE" id="PS52050">
    <property type="entry name" value="WYL"/>
    <property type="match status" value="1"/>
</dbReference>
<sequence length="360" mass="38516">MTRPTARVLALLEILQAGGTRTVADLADRLGVDERTVRRYIGHLIDLDVPVRSVRGRYGGYRLAPGYRMPPLMLTDEEALAVLLGLVAGRRAGLVTTSVAAAESAAAKVRRVLPEALGRRLDALLATADFTAPARPVVIPETSVLLMLAEAARDRRPVAVSYTAWKGRRSERTVHPYGIVAHSGRWYVTGADSASGEVRTFRLDRIESATVLPGSFEVPVGFDPAARVLSGLAGVPYLHEVSLRVQGTVEQVRHRLPPGLATVRELPAEPGQGGVGDTAEGEGSGWVRVELRAERLEWVPSVLAWLDLPFVIEYPDALRDHVRALARRLATCADAVDGAAEGAESDGPAATPPPPPSPAE</sequence>